<protein>
    <submittedName>
        <fullName evidence="1">Uncharacterized protein</fullName>
    </submittedName>
</protein>
<accession>A0ACC1T2D2</accession>
<evidence type="ECO:0000313" key="1">
    <source>
        <dbReference type="EMBL" id="KAJ3551542.1"/>
    </source>
</evidence>
<dbReference type="Proteomes" id="UP001148662">
    <property type="component" value="Unassembled WGS sequence"/>
</dbReference>
<keyword evidence="2" id="KW-1185">Reference proteome</keyword>
<sequence>MHSQECNSSSWRIFVNFLVNMPTVTLGVFSAARVYGMLDRPYIISALVFLLSLTSMGMSLVSSAFILSNEEHSSAADALQYMATQGTAQYVNNPVLGASCYIDSIVTPSLLFNFFLGGVTLVGLLTTVGADVVAIVTTCIKTYHHVRQATTIGMRVSFSATLLQYGALYFVVLCAGDVANLLFFLLASFASDSPLGLFISIFPNIVISRFLINLRQVDSNGSESGVHPSQISAVRFRAPTHPDIIGNLGEPLADGNSVSDDEDYGDAEWCQECSRETLAVDEEEERSSAPYPDHHKTDEVRRTVWMFLTSAALSIDWHSTLV</sequence>
<comment type="caution">
    <text evidence="1">The sequence shown here is derived from an EMBL/GenBank/DDBJ whole genome shotgun (WGS) entry which is preliminary data.</text>
</comment>
<evidence type="ECO:0000313" key="2">
    <source>
        <dbReference type="Proteomes" id="UP001148662"/>
    </source>
</evidence>
<proteinExistence type="predicted"/>
<organism evidence="1 2">
    <name type="scientific">Phlebia brevispora</name>
    <dbReference type="NCBI Taxonomy" id="194682"/>
    <lineage>
        <taxon>Eukaryota</taxon>
        <taxon>Fungi</taxon>
        <taxon>Dikarya</taxon>
        <taxon>Basidiomycota</taxon>
        <taxon>Agaricomycotina</taxon>
        <taxon>Agaricomycetes</taxon>
        <taxon>Polyporales</taxon>
        <taxon>Meruliaceae</taxon>
        <taxon>Phlebia</taxon>
    </lineage>
</organism>
<reference evidence="1" key="1">
    <citation type="submission" date="2022-07" db="EMBL/GenBank/DDBJ databases">
        <title>Genome Sequence of Phlebia brevispora.</title>
        <authorList>
            <person name="Buettner E."/>
        </authorList>
    </citation>
    <scope>NUCLEOTIDE SEQUENCE</scope>
    <source>
        <strain evidence="1">MPL23</strain>
    </source>
</reference>
<dbReference type="EMBL" id="JANHOG010000786">
    <property type="protein sequence ID" value="KAJ3551542.1"/>
    <property type="molecule type" value="Genomic_DNA"/>
</dbReference>
<name>A0ACC1T2D2_9APHY</name>
<gene>
    <name evidence="1" type="ORF">NM688_g4640</name>
</gene>